<dbReference type="InterPro" id="IPR005216">
    <property type="entry name" value="Citrate_lyase_ligase"/>
</dbReference>
<dbReference type="PANTHER" id="PTHR40599">
    <property type="entry name" value="[CITRATE [PRO-3S]-LYASE] LIGASE"/>
    <property type="match status" value="1"/>
</dbReference>
<evidence type="ECO:0000256" key="6">
    <source>
        <dbReference type="ARBA" id="ARBA00066591"/>
    </source>
</evidence>
<gene>
    <name evidence="11" type="ORF">ECXG_04604</name>
</gene>
<dbReference type="Proteomes" id="UP000193942">
    <property type="component" value="Unassembled WGS sequence"/>
</dbReference>
<dbReference type="Pfam" id="PF08218">
    <property type="entry name" value="Citrate_ly_lig"/>
    <property type="match status" value="1"/>
</dbReference>
<evidence type="ECO:0000256" key="9">
    <source>
        <dbReference type="ARBA" id="ARBA00082228"/>
    </source>
</evidence>
<dbReference type="InterPro" id="IPR000182">
    <property type="entry name" value="GNAT_dom"/>
</dbReference>
<comment type="caution">
    <text evidence="11">The sequence shown here is derived from an EMBL/GenBank/DDBJ whole genome shotgun (WGS) entry which is preliminary data.</text>
</comment>
<dbReference type="InterPro" id="IPR014729">
    <property type="entry name" value="Rossmann-like_a/b/a_fold"/>
</dbReference>
<evidence type="ECO:0000256" key="7">
    <source>
        <dbReference type="ARBA" id="ARBA00068968"/>
    </source>
</evidence>
<dbReference type="NCBIfam" id="TIGR00124">
    <property type="entry name" value="cit_ly_ligase"/>
    <property type="match status" value="1"/>
</dbReference>
<keyword evidence="3" id="KW-0067">ATP-binding</keyword>
<accession>A0A1X3J4R4</accession>
<dbReference type="AlphaFoldDB" id="A0A1X3J4R4"/>
<protein>
    <recommendedName>
        <fullName evidence="7">[Citrate [pro-3S]-lyase] ligase</fullName>
        <ecNumber evidence="6">6.2.1.22</ecNumber>
    </recommendedName>
    <alternativeName>
        <fullName evidence="9">Acetate:SH-citrate lyase ligase</fullName>
    </alternativeName>
    <alternativeName>
        <fullName evidence="8">Citrate lyase synthetase</fullName>
    </alternativeName>
</protein>
<evidence type="ECO:0000313" key="11">
    <source>
        <dbReference type="EMBL" id="OSK96384.1"/>
    </source>
</evidence>
<dbReference type="CDD" id="cd02169">
    <property type="entry name" value="Citrate_lyase_ligase"/>
    <property type="match status" value="1"/>
</dbReference>
<dbReference type="GO" id="GO:0016747">
    <property type="term" value="F:acyltransferase activity, transferring groups other than amino-acyl groups"/>
    <property type="evidence" value="ECO:0007669"/>
    <property type="project" value="InterPro"/>
</dbReference>
<dbReference type="FunFam" id="3.40.50.620:FF:000071">
    <property type="entry name" value="[Citrate [pro-3S]-lyase] ligase"/>
    <property type="match status" value="1"/>
</dbReference>
<evidence type="ECO:0000256" key="3">
    <source>
        <dbReference type="ARBA" id="ARBA00022840"/>
    </source>
</evidence>
<evidence type="ECO:0000256" key="5">
    <source>
        <dbReference type="ARBA" id="ARBA00058086"/>
    </source>
</evidence>
<dbReference type="GO" id="GO:0008771">
    <property type="term" value="F:[citrate (pro-3S)-lyase] ligase activity"/>
    <property type="evidence" value="ECO:0007669"/>
    <property type="project" value="UniProtKB-EC"/>
</dbReference>
<evidence type="ECO:0000259" key="10">
    <source>
        <dbReference type="PROSITE" id="PS51186"/>
    </source>
</evidence>
<dbReference type="PIRSF" id="PIRSF005751">
    <property type="entry name" value="Acet_citr_lig"/>
    <property type="match status" value="1"/>
</dbReference>
<dbReference type="InterPro" id="IPR016181">
    <property type="entry name" value="Acyl_CoA_acyltransferase"/>
</dbReference>
<dbReference type="GO" id="GO:0005524">
    <property type="term" value="F:ATP binding"/>
    <property type="evidence" value="ECO:0007669"/>
    <property type="project" value="UniProtKB-KW"/>
</dbReference>
<dbReference type="Gene3D" id="3.40.630.30">
    <property type="match status" value="1"/>
</dbReference>
<dbReference type="GO" id="GO:0016829">
    <property type="term" value="F:lyase activity"/>
    <property type="evidence" value="ECO:0007669"/>
    <property type="project" value="UniProtKB-KW"/>
</dbReference>
<proteinExistence type="predicted"/>
<dbReference type="SUPFAM" id="SSF52374">
    <property type="entry name" value="Nucleotidylyl transferase"/>
    <property type="match status" value="1"/>
</dbReference>
<keyword evidence="2" id="KW-0547">Nucleotide-binding</keyword>
<evidence type="ECO:0000256" key="4">
    <source>
        <dbReference type="ARBA" id="ARBA00051405"/>
    </source>
</evidence>
<evidence type="ECO:0000256" key="8">
    <source>
        <dbReference type="ARBA" id="ARBA00077636"/>
    </source>
</evidence>
<sequence>MYSERRKKIYLDHPPFSQVKIKGYQFATLNNIRCKSITTCTFRILFIMFGNDIFTRVKRSENKKMAEIAQFLHENDLSVDTTVEVFITVTRDEKLIACGGIAGNIIKCVAISESVRGEGLALTLATELINLAYERHSTHLFIYTKTEYEALFRQCGFSTLTSVPGVMVLMENSATRLKRYAESLKKFRHPGNKIGCIVMNANPFTKGHRYLIQQAAAQCDWLHLFLVKEDSSRFPYEDRLDLVLKGTADIPRLTVHRGSEYIISRATFPCYFIKEQSVINHCYTEIDLKIFRQYLAPALGVTHRFVGTEPFCRVTAQYNQDMRYWLETPTISAPPIELVEIERLRYQEMPISASRVRQLLAKNDLTAIAPLVPAVTLHYLQNLLEHSRQDAAARQKTPA</sequence>
<keyword evidence="11" id="KW-0456">Lyase</keyword>
<comment type="function">
    <text evidence="5">Acetylation of prosthetic group (2-(5''-phosphoribosyl)-3'-dephosphocoenzyme-A) of the gamma subunit of citrate lyase.</text>
</comment>
<evidence type="ECO:0000313" key="12">
    <source>
        <dbReference type="Proteomes" id="UP000193942"/>
    </source>
</evidence>
<dbReference type="SUPFAM" id="SSF55729">
    <property type="entry name" value="Acyl-CoA N-acyltransferases (Nat)"/>
    <property type="match status" value="1"/>
</dbReference>
<dbReference type="EMBL" id="ADIZ01000009">
    <property type="protein sequence ID" value="OSK96384.1"/>
    <property type="molecule type" value="Genomic_DNA"/>
</dbReference>
<dbReference type="InterPro" id="IPR013166">
    <property type="entry name" value="Citrate_lyase_ligase_C"/>
</dbReference>
<dbReference type="PROSITE" id="PS51186">
    <property type="entry name" value="GNAT"/>
    <property type="match status" value="1"/>
</dbReference>
<dbReference type="InterPro" id="IPR004821">
    <property type="entry name" value="Cyt_trans-like"/>
</dbReference>
<reference evidence="11 12" key="1">
    <citation type="submission" date="2010-04" db="EMBL/GenBank/DDBJ databases">
        <title>The Genome Sequence of Escherichia coli TA447.</title>
        <authorList>
            <consortium name="The Broad Institute Genome Sequencing Platform"/>
            <consortium name="The Broad Institute Genome Sequencing Center for Infectious Disease"/>
            <person name="Feldgarden M."/>
            <person name="Gordon D.M."/>
            <person name="Johnson J.R."/>
            <person name="Johnston B.D."/>
            <person name="Young S."/>
            <person name="Zeng Q."/>
            <person name="Koehrsen M."/>
            <person name="Alvarado L."/>
            <person name="Berlin A.M."/>
            <person name="Borenstein D."/>
            <person name="Chapman S.B."/>
            <person name="Chen Z."/>
            <person name="Engels R."/>
            <person name="Freedman E."/>
            <person name="Gellesch M."/>
            <person name="Goldberg J."/>
            <person name="Griggs A."/>
            <person name="Gujja S."/>
            <person name="Heilman E.R."/>
            <person name="Heiman D.I."/>
            <person name="Hepburn T.A."/>
            <person name="Howarth C."/>
            <person name="Jen D."/>
            <person name="Larson L."/>
            <person name="Mehta T."/>
            <person name="Park D."/>
            <person name="Pearson M."/>
            <person name="Richards J."/>
            <person name="Roberts A."/>
            <person name="Saif S."/>
            <person name="Shea T.D."/>
            <person name="Shenoy N."/>
            <person name="Sisk P."/>
            <person name="Stolte C."/>
            <person name="Sykes S.N."/>
            <person name="Walk T."/>
            <person name="White J."/>
            <person name="Yandava C."/>
            <person name="Haas B."/>
            <person name="Henn M.R."/>
            <person name="Nusbaum C."/>
            <person name="Birren B."/>
        </authorList>
    </citation>
    <scope>NUCLEOTIDE SEQUENCE [LARGE SCALE GENOMIC DNA]</scope>
    <source>
        <strain evidence="11 12">TA447</strain>
    </source>
</reference>
<dbReference type="FunFam" id="3.40.630.30:FF:000024">
    <property type="entry name" value="[Citrate [pro-3S]-lyase] ligase"/>
    <property type="match status" value="1"/>
</dbReference>
<feature type="domain" description="N-acetyltransferase" evidence="10">
    <location>
        <begin position="37"/>
        <end position="175"/>
    </location>
</feature>
<keyword evidence="1 11" id="KW-0436">Ligase</keyword>
<dbReference type="EC" id="6.2.1.22" evidence="6"/>
<dbReference type="Gene3D" id="3.40.50.620">
    <property type="entry name" value="HUPs"/>
    <property type="match status" value="1"/>
</dbReference>
<comment type="catalytic activity">
    <reaction evidence="4">
        <text>holo-[citrate lyase ACP] + acetate + ATP = acetyl-[citrate lyase ACP] + AMP + diphosphate</text>
        <dbReference type="Rhea" id="RHEA:23788"/>
        <dbReference type="Rhea" id="RHEA-COMP:10158"/>
        <dbReference type="Rhea" id="RHEA-COMP:13710"/>
        <dbReference type="ChEBI" id="CHEBI:30089"/>
        <dbReference type="ChEBI" id="CHEBI:30616"/>
        <dbReference type="ChEBI" id="CHEBI:33019"/>
        <dbReference type="ChEBI" id="CHEBI:82683"/>
        <dbReference type="ChEBI" id="CHEBI:137976"/>
        <dbReference type="ChEBI" id="CHEBI:456215"/>
        <dbReference type="EC" id="6.2.1.22"/>
    </reaction>
</comment>
<evidence type="ECO:0000256" key="1">
    <source>
        <dbReference type="ARBA" id="ARBA00022598"/>
    </source>
</evidence>
<evidence type="ECO:0000256" key="2">
    <source>
        <dbReference type="ARBA" id="ARBA00022741"/>
    </source>
</evidence>
<name>A0A1X3J4R4_ECOLX</name>
<dbReference type="SMART" id="SM00764">
    <property type="entry name" value="Citrate_ly_lig"/>
    <property type="match status" value="1"/>
</dbReference>
<dbReference type="NCBIfam" id="TIGR00125">
    <property type="entry name" value="cyt_tran_rel"/>
    <property type="match status" value="1"/>
</dbReference>
<organism evidence="11 12">
    <name type="scientific">Escherichia coli TA447</name>
    <dbReference type="NCBI Taxonomy" id="656447"/>
    <lineage>
        <taxon>Bacteria</taxon>
        <taxon>Pseudomonadati</taxon>
        <taxon>Pseudomonadota</taxon>
        <taxon>Gammaproteobacteria</taxon>
        <taxon>Enterobacterales</taxon>
        <taxon>Enterobacteriaceae</taxon>
        <taxon>Escherichia</taxon>
    </lineage>
</organism>
<dbReference type="PANTHER" id="PTHR40599:SF2">
    <property type="entry name" value="[CITRATE [PRO-3S]-LYASE] LIGASE"/>
    <property type="match status" value="1"/>
</dbReference>